<name>A0A127P868_9BURK</name>
<dbReference type="PATRIC" id="fig|158899.10.peg.1311"/>
<accession>A0A127P868</accession>
<evidence type="ECO:0000313" key="1">
    <source>
        <dbReference type="EMBL" id="AMO94012.1"/>
    </source>
</evidence>
<sequence>MERSAAAIRLVEATRVYDFDPEDYEPTEVVTALTRAFILSHVSNIRCPRCGVAALRVRNISGVI</sequence>
<dbReference type="AlphaFoldDB" id="A0A127P868"/>
<reference evidence="1 2" key="1">
    <citation type="submission" date="2015-11" db="EMBL/GenBank/DDBJ databases">
        <title>Exploring the genomic traits of fungus-feeding bacterial genus Collimonas.</title>
        <authorList>
            <person name="Song C."/>
            <person name="Schmidt R."/>
            <person name="de Jager V."/>
            <person name="Krzyzanowska D."/>
            <person name="Jongedijk E."/>
            <person name="Cankar K."/>
            <person name="Beekwilder J."/>
            <person name="van Veen A."/>
            <person name="de Boer W."/>
            <person name="van Veen J.A."/>
            <person name="Garbeva P."/>
        </authorList>
    </citation>
    <scope>NUCLEOTIDE SEQUENCE [LARGE SCALE GENOMIC DNA]</scope>
    <source>
        <strain evidence="1 2">Ter6</strain>
    </source>
</reference>
<evidence type="ECO:0000313" key="2">
    <source>
        <dbReference type="Proteomes" id="UP000072421"/>
    </source>
</evidence>
<proteinExistence type="predicted"/>
<evidence type="ECO:0008006" key="3">
    <source>
        <dbReference type="Google" id="ProtNLM"/>
    </source>
</evidence>
<dbReference type="EMBL" id="CP013232">
    <property type="protein sequence ID" value="AMO94012.1"/>
    <property type="molecule type" value="Genomic_DNA"/>
</dbReference>
<dbReference type="Proteomes" id="UP000072421">
    <property type="component" value="Chromosome"/>
</dbReference>
<gene>
    <name evidence="1" type="ORF">CFter6_1300</name>
</gene>
<organism evidence="1">
    <name type="scientific">Collimonas fungivorans</name>
    <dbReference type="NCBI Taxonomy" id="158899"/>
    <lineage>
        <taxon>Bacteria</taxon>
        <taxon>Pseudomonadati</taxon>
        <taxon>Pseudomonadota</taxon>
        <taxon>Betaproteobacteria</taxon>
        <taxon>Burkholderiales</taxon>
        <taxon>Oxalobacteraceae</taxon>
        <taxon>Collimonas</taxon>
    </lineage>
</organism>
<protein>
    <recommendedName>
        <fullName evidence="3">Transposase</fullName>
    </recommendedName>
</protein>